<feature type="domain" description="DUF1638" evidence="1">
    <location>
        <begin position="48"/>
        <end position="204"/>
    </location>
</feature>
<evidence type="ECO:0000313" key="3">
    <source>
        <dbReference type="Proteomes" id="UP000239434"/>
    </source>
</evidence>
<dbReference type="AlphaFoldDB" id="A0A2S9IX48"/>
<dbReference type="Proteomes" id="UP000239434">
    <property type="component" value="Unassembled WGS sequence"/>
</dbReference>
<organism evidence="2 3">
    <name type="scientific">Phyllobacterium phragmitis</name>
    <dbReference type="NCBI Taxonomy" id="2670329"/>
    <lineage>
        <taxon>Bacteria</taxon>
        <taxon>Pseudomonadati</taxon>
        <taxon>Pseudomonadota</taxon>
        <taxon>Alphaproteobacteria</taxon>
        <taxon>Hyphomicrobiales</taxon>
        <taxon>Phyllobacteriaceae</taxon>
        <taxon>Phyllobacterium</taxon>
    </lineage>
</organism>
<protein>
    <recommendedName>
        <fullName evidence="1">DUF1638 domain-containing protein</fullName>
    </recommendedName>
</protein>
<keyword evidence="3" id="KW-1185">Reference proteome</keyword>
<dbReference type="Pfam" id="PF07796">
    <property type="entry name" value="DUF1638"/>
    <property type="match status" value="1"/>
</dbReference>
<proteinExistence type="predicted"/>
<gene>
    <name evidence="2" type="ORF">C5748_02435</name>
</gene>
<evidence type="ECO:0000259" key="1">
    <source>
        <dbReference type="Pfam" id="PF07796"/>
    </source>
</evidence>
<dbReference type="RefSeq" id="WP_105740358.1">
    <property type="nucleotide sequence ID" value="NZ_PVBR01000002.1"/>
</dbReference>
<reference evidence="2 3" key="1">
    <citation type="submission" date="2018-02" db="EMBL/GenBank/DDBJ databases">
        <title>The draft genome of Phyllobacterium sp. 1N-3.</title>
        <authorList>
            <person name="Liu L."/>
            <person name="Li L."/>
            <person name="Zhang X."/>
            <person name="Wang T."/>
            <person name="Liang L."/>
        </authorList>
    </citation>
    <scope>NUCLEOTIDE SEQUENCE [LARGE SCALE GENOMIC DNA]</scope>
    <source>
        <strain evidence="2 3">1N-3</strain>
    </source>
</reference>
<comment type="caution">
    <text evidence="2">The sequence shown here is derived from an EMBL/GenBank/DDBJ whole genome shotgun (WGS) entry which is preliminary data.</text>
</comment>
<name>A0A2S9IX48_9HYPH</name>
<sequence>MNALGKLKFEPPKTPQPERLRVIACGMIAREILAIREQFGLDHVELKCLPAIYHHYPDRIAPAVERAIRRARREGIERIFIGYADCGTGGALDKICDKYGVERIAGPHCFSFYVGNEVFAERWDDDMTSFFMTDFLARQFEAFLVKPLGLDRHPELRDMYFGNYSKMIYLAQTDDPELSQKAEEAAAFLGLAYERRFTGFGDLVSAIRQAGGGNSPPAYS</sequence>
<accession>A0A2S9IX48</accession>
<dbReference type="EMBL" id="PVBR01000002">
    <property type="protein sequence ID" value="PRD45103.1"/>
    <property type="molecule type" value="Genomic_DNA"/>
</dbReference>
<dbReference type="InterPro" id="IPR012437">
    <property type="entry name" value="DUF1638"/>
</dbReference>
<evidence type="ECO:0000313" key="2">
    <source>
        <dbReference type="EMBL" id="PRD45103.1"/>
    </source>
</evidence>